<evidence type="ECO:0000256" key="12">
    <source>
        <dbReference type="SAM" id="MobiDB-lite"/>
    </source>
</evidence>
<dbReference type="FunFam" id="1.10.238.10:FF:000130">
    <property type="entry name" value="TBC1 domain family member 9B isoform X1"/>
    <property type="match status" value="1"/>
</dbReference>
<dbReference type="GO" id="GO:0005509">
    <property type="term" value="F:calcium ion binding"/>
    <property type="evidence" value="ECO:0007669"/>
    <property type="project" value="InterPro"/>
</dbReference>
<evidence type="ECO:0000313" key="16">
    <source>
        <dbReference type="RefSeq" id="XP_018544627.1"/>
    </source>
</evidence>
<dbReference type="InterPro" id="IPR035969">
    <property type="entry name" value="Rab-GAP_TBC_sf"/>
</dbReference>
<protein>
    <recommendedName>
        <fullName evidence="11">TBC1 domain family member 9B</fullName>
    </recommendedName>
</protein>
<evidence type="ECO:0000256" key="9">
    <source>
        <dbReference type="ARBA" id="ARBA00023136"/>
    </source>
</evidence>
<feature type="domain" description="Rab-GAP TBC" evidence="13">
    <location>
        <begin position="500"/>
        <end position="687"/>
    </location>
</feature>
<evidence type="ECO:0000259" key="14">
    <source>
        <dbReference type="PROSITE" id="PS50222"/>
    </source>
</evidence>
<dbReference type="PANTHER" id="PTHR47666">
    <property type="entry name" value="PROTEIN VASCULAR ASSOCIATED DEATH 1, CHLOROPLASTIC"/>
    <property type="match status" value="1"/>
</dbReference>
<feature type="compositionally biased region" description="Pro residues" evidence="12">
    <location>
        <begin position="1073"/>
        <end position="1085"/>
    </location>
</feature>
<dbReference type="PANTHER" id="PTHR47666:SF5">
    <property type="entry name" value="TBC1 DOMAIN FAMILY MEMBER 9B"/>
    <property type="match status" value="1"/>
</dbReference>
<accession>A0AAJ7Q272</accession>
<dbReference type="PROSITE" id="PS50222">
    <property type="entry name" value="EF_HAND_2"/>
    <property type="match status" value="1"/>
</dbReference>
<dbReference type="GO" id="GO:0016020">
    <property type="term" value="C:membrane"/>
    <property type="evidence" value="ECO:0007669"/>
    <property type="project" value="UniProtKB-SubCell"/>
</dbReference>
<dbReference type="InterPro" id="IPR036014">
    <property type="entry name" value="TCB1D9/TCB1D9B_PH-GRAM1"/>
</dbReference>
<name>A0AAJ7Q272_LATCA</name>
<evidence type="ECO:0000256" key="11">
    <source>
        <dbReference type="ARBA" id="ARBA00067403"/>
    </source>
</evidence>
<dbReference type="InterPro" id="IPR002048">
    <property type="entry name" value="EF_hand_dom"/>
</dbReference>
<dbReference type="Pfam" id="PF02893">
    <property type="entry name" value="GRAM"/>
    <property type="match status" value="2"/>
</dbReference>
<feature type="compositionally biased region" description="Low complexity" evidence="12">
    <location>
        <begin position="1063"/>
        <end position="1072"/>
    </location>
</feature>
<keyword evidence="2" id="KW-0343">GTPase activation</keyword>
<dbReference type="Gene3D" id="1.10.8.270">
    <property type="entry name" value="putative rabgap domain of human tbc1 domain family member 14 like domains"/>
    <property type="match status" value="1"/>
</dbReference>
<dbReference type="FunFam" id="1.10.472.80:FF:000033">
    <property type="entry name" value="TBC1 domain family member 9B isoform X1"/>
    <property type="match status" value="1"/>
</dbReference>
<dbReference type="PROSITE" id="PS50086">
    <property type="entry name" value="TBC_RABGAP"/>
    <property type="match status" value="1"/>
</dbReference>
<feature type="region of interest" description="Disordered" evidence="12">
    <location>
        <begin position="1056"/>
        <end position="1101"/>
    </location>
</feature>
<dbReference type="PROSITE" id="PS00018">
    <property type="entry name" value="EF_HAND_1"/>
    <property type="match status" value="1"/>
</dbReference>
<comment type="subcellular location">
    <subcellularLocation>
        <location evidence="1">Membrane</location>
        <topology evidence="1">Single-pass membrane protein</topology>
    </subcellularLocation>
</comment>
<keyword evidence="7" id="KW-0106">Calcium</keyword>
<dbReference type="RefSeq" id="XP_018544627.1">
    <property type="nucleotide sequence ID" value="XM_018689111.2"/>
</dbReference>
<dbReference type="CDD" id="cd13354">
    <property type="entry name" value="PH-GRAM2_TCB1D9_TCB1D9B"/>
    <property type="match status" value="1"/>
</dbReference>
<comment type="function">
    <text evidence="10">May act as a GTPase-activating protein for Rab family protein(s).</text>
</comment>
<dbReference type="Gene3D" id="2.30.29.30">
    <property type="entry name" value="Pleckstrin-homology domain (PH domain)/Phosphotyrosine-binding domain (PTB)"/>
    <property type="match status" value="2"/>
</dbReference>
<dbReference type="InterPro" id="IPR011993">
    <property type="entry name" value="PH-like_dom_sf"/>
</dbReference>
<dbReference type="InterPro" id="IPR036017">
    <property type="entry name" value="TCB1D9/TCB1D9B_PH-GRAM2"/>
</dbReference>
<dbReference type="FunFam" id="2.30.29.30:FF:000013">
    <property type="entry name" value="Putative TBC1 domain family member 8B"/>
    <property type="match status" value="1"/>
</dbReference>
<evidence type="ECO:0000256" key="10">
    <source>
        <dbReference type="ARBA" id="ARBA00043879"/>
    </source>
</evidence>
<evidence type="ECO:0000256" key="6">
    <source>
        <dbReference type="ARBA" id="ARBA00022737"/>
    </source>
</evidence>
<evidence type="ECO:0000256" key="8">
    <source>
        <dbReference type="ARBA" id="ARBA00022989"/>
    </source>
</evidence>
<gene>
    <name evidence="16" type="primary">LOC108891793</name>
</gene>
<feature type="domain" description="EF-hand" evidence="14">
    <location>
        <begin position="871"/>
        <end position="906"/>
    </location>
</feature>
<keyword evidence="9" id="KW-0472">Membrane</keyword>
<keyword evidence="6" id="KW-0677">Repeat</keyword>
<dbReference type="Proteomes" id="UP000694890">
    <property type="component" value="Unplaced"/>
</dbReference>
<dbReference type="InterPro" id="IPR004182">
    <property type="entry name" value="GRAM"/>
</dbReference>
<reference evidence="16" key="1">
    <citation type="submission" date="2025-08" db="UniProtKB">
        <authorList>
            <consortium name="RefSeq"/>
        </authorList>
    </citation>
    <scope>IDENTIFICATION</scope>
    <source>
        <tissue evidence="16">Brain</tissue>
    </source>
</reference>
<sequence>MWIQPEEVLLAGALWVSERANPFFILQRRRGHGRGGGLSGLLVGTLDVVLDSSARVAPYRILLQTADSQIYWNIACGSSRKEITEHWDWLESNLLQTISIFDNDEDVTTFVKGKISGIIAEENRLKPGEEQEEDCGKFREAELKMRKLFGMPDEEKLVNYYSCSYWKGRVPRQGWLYLSVNHLCFYSFLLGKEVTLVVQWTEVTQLEKNATLVFPESIRVSTRHTEHFFSMFLNINDTFKLMEQLANIAMRQLLDNEAFAADRSLPKPCKTLKNVSALKRDLDARAKNERYRAMFRLMQDERLDGHTDCTLWTPFAKMHVVGQLFISNNYICFNSREEDLCQLIIPLREVSIVEKADSSSVLPCPVSISTKNKMNFLFANLKDRDFLVQRISDFLQRTPDSSWGDTSPLSLIGHSAASGVSSSSSAGSESVHRGRHYHPGLPTASQGLLQLYHRDAPEDLGPKAMKEKMKEEAWNIHFSEFGRGVCMYRTSRTRELVLNGIPERLRGELWLLFSGAQNEMATHPGYYGDLVEQAMGLCSLATEEIERDLHRSMPEHRAFQNETGIAALRRVLTAYAHRNPGIGYCQAMNIVTSVLLLYCTEEEAFWLLVALCERMLPDYYNTRVVGALVDQGVFEELTRAFLPLLYEHMQELGVISTISLSWFLTLFLSVMPFDSAVLLVDCFFYEGIKVIFQVALAVLHDNMDALLSCSDEGEAMTILGRYLDNVVNKQTVAPPIPHLHALLTSGDEPPPEIDIFDLIKSSYEKFGSLRSDVIEQMRFKQRLKVIQSLEDTAKRSVVRAMMTESAFTIEELEELYCIFKSKHMTSCYWGSSSSAADRHDPSLPYLEQYRIDPVQFTQLFTALGPWICGGHTPTLSARLFRLLDQNQDGLVNFKEFITGLSGMYHGDMTEKLKLLYKLHLPPALCPEEAESALEATHFFTEDEPRESSFLSDLDLLGQEVTSGEEGKEGGGEADKKKEEKVKDYRYYLRMWAKEKEPKRETIKDLPRMNQEQFIELCKTLYNMFSEEPLEQELYHSIATVASLLLRIGEVGKKFNNGTKKTETAATAQAPPSVQAPPPTQAPPPDLQREEGPGEGGSGESQVCRALADAQLEPAVLQTSDEETKDDTSVSSYSVVSSGSLQCEDIADDTVLIGGEQRRGSVLDVDWSITFEQVLASLLTEPPLVDYFERKGDIQSKMAACKAQRVVERQISSASDHELTQHSI</sequence>
<dbReference type="SMART" id="SM00568">
    <property type="entry name" value="GRAM"/>
    <property type="match status" value="2"/>
</dbReference>
<evidence type="ECO:0000256" key="1">
    <source>
        <dbReference type="ARBA" id="ARBA00004167"/>
    </source>
</evidence>
<dbReference type="SUPFAM" id="SSF47473">
    <property type="entry name" value="EF-hand"/>
    <property type="match status" value="1"/>
</dbReference>
<evidence type="ECO:0000256" key="5">
    <source>
        <dbReference type="ARBA" id="ARBA00022723"/>
    </source>
</evidence>
<dbReference type="CDD" id="cd13351">
    <property type="entry name" value="PH-GRAM1_TCB1D9_TCB1D9B"/>
    <property type="match status" value="1"/>
</dbReference>
<dbReference type="GO" id="GO:0003008">
    <property type="term" value="P:system process"/>
    <property type="evidence" value="ECO:0007669"/>
    <property type="project" value="UniProtKB-ARBA"/>
</dbReference>
<evidence type="ECO:0000256" key="4">
    <source>
        <dbReference type="ARBA" id="ARBA00022692"/>
    </source>
</evidence>
<dbReference type="InterPro" id="IPR000195">
    <property type="entry name" value="Rab-GAP-TBC_dom"/>
</dbReference>
<dbReference type="Gene3D" id="1.10.238.10">
    <property type="entry name" value="EF-hand"/>
    <property type="match status" value="1"/>
</dbReference>
<organism evidence="15 16">
    <name type="scientific">Lates calcarifer</name>
    <name type="common">Barramundi</name>
    <name type="synonym">Holocentrus calcarifer</name>
    <dbReference type="NCBI Taxonomy" id="8187"/>
    <lineage>
        <taxon>Eukaryota</taxon>
        <taxon>Metazoa</taxon>
        <taxon>Chordata</taxon>
        <taxon>Craniata</taxon>
        <taxon>Vertebrata</taxon>
        <taxon>Euteleostomi</taxon>
        <taxon>Actinopterygii</taxon>
        <taxon>Neopterygii</taxon>
        <taxon>Teleostei</taxon>
        <taxon>Neoteleostei</taxon>
        <taxon>Acanthomorphata</taxon>
        <taxon>Carangaria</taxon>
        <taxon>Carangaria incertae sedis</taxon>
        <taxon>Centropomidae</taxon>
        <taxon>Lates</taxon>
    </lineage>
</organism>
<dbReference type="InterPro" id="IPR011992">
    <property type="entry name" value="EF-hand-dom_pair"/>
</dbReference>
<evidence type="ECO:0000313" key="15">
    <source>
        <dbReference type="Proteomes" id="UP000694890"/>
    </source>
</evidence>
<evidence type="ECO:0000256" key="2">
    <source>
        <dbReference type="ARBA" id="ARBA00022468"/>
    </source>
</evidence>
<dbReference type="GeneID" id="108891793"/>
<dbReference type="FunFam" id="1.10.8.270:FF:000002">
    <property type="entry name" value="TBC1 domain family member 9B"/>
    <property type="match status" value="1"/>
</dbReference>
<dbReference type="Gene3D" id="1.10.472.80">
    <property type="entry name" value="Ypt/Rab-GAP domain of gyp1p, domain 3"/>
    <property type="match status" value="1"/>
</dbReference>
<evidence type="ECO:0000256" key="3">
    <source>
        <dbReference type="ARBA" id="ARBA00022553"/>
    </source>
</evidence>
<proteinExistence type="predicted"/>
<dbReference type="Pfam" id="PF00566">
    <property type="entry name" value="RabGAP-TBC"/>
    <property type="match status" value="1"/>
</dbReference>
<keyword evidence="4" id="KW-0812">Transmembrane</keyword>
<dbReference type="KEGG" id="lcf:108891793"/>
<evidence type="ECO:0000259" key="13">
    <source>
        <dbReference type="PROSITE" id="PS50086"/>
    </source>
</evidence>
<keyword evidence="5" id="KW-0479">Metal-binding</keyword>
<dbReference type="SMART" id="SM00164">
    <property type="entry name" value="TBC"/>
    <property type="match status" value="1"/>
</dbReference>
<keyword evidence="3" id="KW-0597">Phosphoprotein</keyword>
<evidence type="ECO:0000256" key="7">
    <source>
        <dbReference type="ARBA" id="ARBA00022837"/>
    </source>
</evidence>
<dbReference type="FunFam" id="2.30.29.30:FF:000041">
    <property type="entry name" value="TBC1 domain family member 9 isoform X1"/>
    <property type="match status" value="1"/>
</dbReference>
<keyword evidence="8" id="KW-1133">Transmembrane helix</keyword>
<dbReference type="SUPFAM" id="SSF47923">
    <property type="entry name" value="Ypt/Rab-GAP domain of gyp1p"/>
    <property type="match status" value="2"/>
</dbReference>
<dbReference type="GO" id="GO:0005096">
    <property type="term" value="F:GTPase activator activity"/>
    <property type="evidence" value="ECO:0007669"/>
    <property type="project" value="UniProtKB-KW"/>
</dbReference>
<dbReference type="AlphaFoldDB" id="A0AAJ7Q272"/>
<dbReference type="InterPro" id="IPR018247">
    <property type="entry name" value="EF_Hand_1_Ca_BS"/>
</dbReference>